<dbReference type="AlphaFoldDB" id="A0A7W9MJS4"/>
<comment type="caution">
    <text evidence="1">The sequence shown here is derived from an EMBL/GenBank/DDBJ whole genome shotgun (WGS) entry which is preliminary data.</text>
</comment>
<reference evidence="1 2" key="1">
    <citation type="submission" date="2020-08" db="EMBL/GenBank/DDBJ databases">
        <title>Sequencing the genomes of 1000 actinobacteria strains.</title>
        <authorList>
            <person name="Klenk H.-P."/>
        </authorList>
    </citation>
    <scope>NUCLEOTIDE SEQUENCE [LARGE SCALE GENOMIC DNA]</scope>
    <source>
        <strain evidence="1 2">DSM 46887</strain>
    </source>
</reference>
<dbReference type="EMBL" id="JACHMP010000001">
    <property type="protein sequence ID" value="MBB5822853.1"/>
    <property type="molecule type" value="Genomic_DNA"/>
</dbReference>
<proteinExistence type="predicted"/>
<protein>
    <submittedName>
        <fullName evidence="1">Uncharacterized protein</fullName>
    </submittedName>
</protein>
<evidence type="ECO:0000313" key="2">
    <source>
        <dbReference type="Proteomes" id="UP000540685"/>
    </source>
</evidence>
<dbReference type="RefSeq" id="WP_184547953.1">
    <property type="nucleotide sequence ID" value="NZ_JACHMP010000001.1"/>
</dbReference>
<evidence type="ECO:0000313" key="1">
    <source>
        <dbReference type="EMBL" id="MBB5822853.1"/>
    </source>
</evidence>
<gene>
    <name evidence="1" type="ORF">F4562_005915</name>
</gene>
<dbReference type="Proteomes" id="UP000540685">
    <property type="component" value="Unassembled WGS sequence"/>
</dbReference>
<name>A0A7W9MJS4_9ACTN</name>
<accession>A0A7W9MJS4</accession>
<sequence>MSFDALPDGVSSAVLHRRPGRIEVTRETEGVPDRVIAAVRQGRPGRRAA</sequence>
<organism evidence="1 2">
    <name type="scientific">Streptosporangium becharense</name>
    <dbReference type="NCBI Taxonomy" id="1816182"/>
    <lineage>
        <taxon>Bacteria</taxon>
        <taxon>Bacillati</taxon>
        <taxon>Actinomycetota</taxon>
        <taxon>Actinomycetes</taxon>
        <taxon>Streptosporangiales</taxon>
        <taxon>Streptosporangiaceae</taxon>
        <taxon>Streptosporangium</taxon>
    </lineage>
</organism>
<keyword evidence="2" id="KW-1185">Reference proteome</keyword>